<dbReference type="GO" id="GO:0015074">
    <property type="term" value="P:DNA integration"/>
    <property type="evidence" value="ECO:0007669"/>
    <property type="project" value="InterPro"/>
</dbReference>
<dbReference type="InterPro" id="IPR013762">
    <property type="entry name" value="Integrase-like_cat_sf"/>
</dbReference>
<dbReference type="InterPro" id="IPR002104">
    <property type="entry name" value="Integrase_catalytic"/>
</dbReference>
<dbReference type="RefSeq" id="WP_013785821.1">
    <property type="nucleotide sequence ID" value="NC_015554.1"/>
</dbReference>
<dbReference type="SUPFAM" id="SSF56349">
    <property type="entry name" value="DNA breaking-rejoining enzymes"/>
    <property type="match status" value="1"/>
</dbReference>
<organism evidence="3 4">
    <name type="scientific">Alteromonas naphthalenivorans</name>
    <dbReference type="NCBI Taxonomy" id="715451"/>
    <lineage>
        <taxon>Bacteria</taxon>
        <taxon>Pseudomonadati</taxon>
        <taxon>Pseudomonadota</taxon>
        <taxon>Gammaproteobacteria</taxon>
        <taxon>Alteromonadales</taxon>
        <taxon>Alteromonadaceae</taxon>
        <taxon>Alteromonas/Salinimonas group</taxon>
        <taxon>Alteromonas</taxon>
    </lineage>
</organism>
<evidence type="ECO:0000313" key="4">
    <source>
        <dbReference type="Proteomes" id="UP000000683"/>
    </source>
</evidence>
<dbReference type="EMBL" id="CP002339">
    <property type="protein sequence ID" value="AEF04900.1"/>
    <property type="molecule type" value="Genomic_DNA"/>
</dbReference>
<feature type="domain" description="Tyr recombinase" evidence="2">
    <location>
        <begin position="388"/>
        <end position="578"/>
    </location>
</feature>
<dbReference type="Proteomes" id="UP000000683">
    <property type="component" value="Chromosome"/>
</dbReference>
<gene>
    <name evidence="3" type="ordered locus">ambt_16975</name>
</gene>
<evidence type="ECO:0000313" key="3">
    <source>
        <dbReference type="EMBL" id="AEF04900.1"/>
    </source>
</evidence>
<dbReference type="OrthoDB" id="9803188at2"/>
<dbReference type="Pfam" id="PF00589">
    <property type="entry name" value="Phage_integrase"/>
    <property type="match status" value="1"/>
</dbReference>
<dbReference type="eggNOG" id="COG0582">
    <property type="taxonomic scope" value="Bacteria"/>
</dbReference>
<dbReference type="HOGENOM" id="CLU_467446_0_0_6"/>
<name>F5Z5H4_ALTNA</name>
<dbReference type="PROSITE" id="PS51898">
    <property type="entry name" value="TYR_RECOMBINASE"/>
    <property type="match status" value="1"/>
</dbReference>
<dbReference type="InterPro" id="IPR011010">
    <property type="entry name" value="DNA_brk_join_enz"/>
</dbReference>
<accession>F5Z5H4</accession>
<dbReference type="GO" id="GO:0003677">
    <property type="term" value="F:DNA binding"/>
    <property type="evidence" value="ECO:0007669"/>
    <property type="project" value="InterPro"/>
</dbReference>
<sequence>MFQPQQPHNSETLGYIPSVAAVAVRQEIPNTTIAASSIRPMGVKEAAQFLLLSEHEVIALANDGFIAHRYSKSLNKYFFNLRGLSSFCESLDNCEHLQESKSDNHVAETSTVDCISSADNSSHNKIDDSNKAAEFSEVAFEPKEASQLPTPLPGRIKQFQFTDTNNKRAFSRLNHLLTRNKEELSSLLDEWSLLDKEFCLARSFIEYFKVNVVNVNNKDPQKKRMDLRSADELANLFRENKFNLRERLNSSDHKEAVKLAAASLKEKLSLLDIDFSYLEHFQEQNFDLWNEVYRKAKRAVRDKKSSTKQVEQRSRKLAFFNYMFATTDLRNFSQELVEEINDAIVLNGKQDSTRNKYLIELRAVYDELFAKRLINENIKVCSFQSGKRELIELSTEQFTNFRDEYARCATEENLLTFAFYAGTRKGNTLNHICTSSMKLSDIEDSTIRNSSFIKIPARHAKGSRLITIHVTKALREVIERQLEYRRKNNITHDNLFALDNTGATIEFDMTRWEAALEKAGIDKTFRFHHFRHNRAYQILLEGGTFGDIKQIFGLASDKMVATVYGHLDITQGALNVNEKAAAN</sequence>
<keyword evidence="4" id="KW-1185">Reference proteome</keyword>
<evidence type="ECO:0000259" key="2">
    <source>
        <dbReference type="PROSITE" id="PS51898"/>
    </source>
</evidence>
<dbReference type="GO" id="GO:0006310">
    <property type="term" value="P:DNA recombination"/>
    <property type="evidence" value="ECO:0007669"/>
    <property type="project" value="UniProtKB-KW"/>
</dbReference>
<dbReference type="AlphaFoldDB" id="F5Z5H4"/>
<keyword evidence="1" id="KW-0233">DNA recombination</keyword>
<evidence type="ECO:0000256" key="1">
    <source>
        <dbReference type="ARBA" id="ARBA00023172"/>
    </source>
</evidence>
<proteinExistence type="predicted"/>
<dbReference type="KEGG" id="alt:ambt_16975"/>
<protein>
    <recommendedName>
        <fullName evidence="2">Tyr recombinase domain-containing protein</fullName>
    </recommendedName>
</protein>
<reference evidence="3 4" key="1">
    <citation type="journal article" date="2011" name="J. Bacteriol.">
        <title>Complete genome sequence of the polycyclic aromatic hydrocarbon-degrading bacterium Alteromonas sp. strain SN2.</title>
        <authorList>
            <person name="Jin H.M."/>
            <person name="Jeong H."/>
            <person name="Moon E.J."/>
            <person name="Math R.K."/>
            <person name="Lee K."/>
            <person name="Kim H.J."/>
            <person name="Jeon C.O."/>
            <person name="Oh T.K."/>
            <person name="Kim J.F."/>
        </authorList>
    </citation>
    <scope>NUCLEOTIDE SEQUENCE [LARGE SCALE GENOMIC DNA]</scope>
    <source>
        <strain evidence="4">JCM 17741 / KACC 18427 / KCTC 11700BP / SN2</strain>
    </source>
</reference>
<dbReference type="Gene3D" id="1.10.443.10">
    <property type="entry name" value="Intergrase catalytic core"/>
    <property type="match status" value="1"/>
</dbReference>